<organism evidence="2 3">
    <name type="scientific">Channa striata</name>
    <name type="common">Snakehead murrel</name>
    <name type="synonym">Ophicephalus striatus</name>
    <dbReference type="NCBI Taxonomy" id="64152"/>
    <lineage>
        <taxon>Eukaryota</taxon>
        <taxon>Metazoa</taxon>
        <taxon>Chordata</taxon>
        <taxon>Craniata</taxon>
        <taxon>Vertebrata</taxon>
        <taxon>Euteleostomi</taxon>
        <taxon>Actinopterygii</taxon>
        <taxon>Neopterygii</taxon>
        <taxon>Teleostei</taxon>
        <taxon>Neoteleostei</taxon>
        <taxon>Acanthomorphata</taxon>
        <taxon>Anabantaria</taxon>
        <taxon>Anabantiformes</taxon>
        <taxon>Channoidei</taxon>
        <taxon>Channidae</taxon>
        <taxon>Channa</taxon>
    </lineage>
</organism>
<evidence type="ECO:0000313" key="2">
    <source>
        <dbReference type="EMBL" id="KAK2853645.1"/>
    </source>
</evidence>
<feature type="compositionally biased region" description="Low complexity" evidence="1">
    <location>
        <begin position="226"/>
        <end position="236"/>
    </location>
</feature>
<keyword evidence="3" id="KW-1185">Reference proteome</keyword>
<dbReference type="PANTHER" id="PTHR35441:SF2">
    <property type="entry name" value="CIRCADIAN-ASSOCIATED TRANSCRIPTIONAL REPRESSOR"/>
    <property type="match status" value="1"/>
</dbReference>
<accession>A0AA88N8T1</accession>
<dbReference type="GO" id="GO:0005634">
    <property type="term" value="C:nucleus"/>
    <property type="evidence" value="ECO:0007669"/>
    <property type="project" value="TreeGrafter"/>
</dbReference>
<name>A0AA88N8T1_CHASR</name>
<dbReference type="GO" id="GO:0000978">
    <property type="term" value="F:RNA polymerase II cis-regulatory region sequence-specific DNA binding"/>
    <property type="evidence" value="ECO:0007669"/>
    <property type="project" value="TreeGrafter"/>
</dbReference>
<evidence type="ECO:0000256" key="1">
    <source>
        <dbReference type="SAM" id="MobiDB-lite"/>
    </source>
</evidence>
<dbReference type="InterPro" id="IPR031373">
    <property type="entry name" value="Ciart"/>
</dbReference>
<feature type="region of interest" description="Disordered" evidence="1">
    <location>
        <begin position="204"/>
        <end position="236"/>
    </location>
</feature>
<feature type="region of interest" description="Disordered" evidence="1">
    <location>
        <begin position="1"/>
        <end position="53"/>
    </location>
</feature>
<dbReference type="GO" id="GO:0032922">
    <property type="term" value="P:circadian regulation of gene expression"/>
    <property type="evidence" value="ECO:0007669"/>
    <property type="project" value="InterPro"/>
</dbReference>
<feature type="compositionally biased region" description="Polar residues" evidence="1">
    <location>
        <begin position="23"/>
        <end position="32"/>
    </location>
</feature>
<proteinExistence type="predicted"/>
<dbReference type="PANTHER" id="PTHR35441">
    <property type="entry name" value="CIRCADIAN-ASSOCIATED TRANSCRIPTIONAL REPRESSOR"/>
    <property type="match status" value="1"/>
</dbReference>
<evidence type="ECO:0000313" key="3">
    <source>
        <dbReference type="Proteomes" id="UP001187415"/>
    </source>
</evidence>
<sequence length="356" mass="39101">MSTSDSDCSIDWLASDEDDCDSPRTSSPQHTENLLVPPPPPSSSSSAASLRDSPTNCICSGRTQGTRSDCKDVLQTTSVSPVLGFTTIYTQPSLSAESRHHSTRKRAYDAGLDRLSEQLQPDSENELFSHKCAELQCYIPPLSSILRGLRSGRYSERLSSFQESVAMDRIQRIMGVLQNPNMGGRFLSIILKIEEMLQSWFPQIKPHLPQTDDRTPTKKRKEHHSASPPSSPASLCSSDALPAASYSTHLKWLHTSPICSLKAPESTLGQPTASAPALPARCSQDVTQDNAVSSSTDSHMGPWHRFSANPHLTQRPLPFKISSPCLERLLKAKESIIAPRTVANRGWLSWLPAEES</sequence>
<dbReference type="EMBL" id="JAUPFM010000004">
    <property type="protein sequence ID" value="KAK2853645.1"/>
    <property type="molecule type" value="Genomic_DNA"/>
</dbReference>
<protein>
    <recommendedName>
        <fullName evidence="4">Circadian-associated transcriptional repressor-like</fullName>
    </recommendedName>
</protein>
<evidence type="ECO:0008006" key="4">
    <source>
        <dbReference type="Google" id="ProtNLM"/>
    </source>
</evidence>
<gene>
    <name evidence="2" type="ORF">Q5P01_006306</name>
</gene>
<dbReference type="AlphaFoldDB" id="A0AA88N8T1"/>
<dbReference type="Pfam" id="PF15673">
    <property type="entry name" value="Ciart"/>
    <property type="match status" value="1"/>
</dbReference>
<dbReference type="Proteomes" id="UP001187415">
    <property type="component" value="Unassembled WGS sequence"/>
</dbReference>
<reference evidence="2" key="1">
    <citation type="submission" date="2023-07" db="EMBL/GenBank/DDBJ databases">
        <title>Chromosome-level Genome Assembly of Striped Snakehead (Channa striata).</title>
        <authorList>
            <person name="Liu H."/>
        </authorList>
    </citation>
    <scope>NUCLEOTIDE SEQUENCE</scope>
    <source>
        <strain evidence="2">Gz</strain>
        <tissue evidence="2">Muscle</tissue>
    </source>
</reference>
<dbReference type="GO" id="GO:0045892">
    <property type="term" value="P:negative regulation of DNA-templated transcription"/>
    <property type="evidence" value="ECO:0007669"/>
    <property type="project" value="TreeGrafter"/>
</dbReference>
<comment type="caution">
    <text evidence="2">The sequence shown here is derived from an EMBL/GenBank/DDBJ whole genome shotgun (WGS) entry which is preliminary data.</text>
</comment>